<dbReference type="AlphaFoldDB" id="A0A016T574"/>
<organism evidence="2 3">
    <name type="scientific">Ancylostoma ceylanicum</name>
    <dbReference type="NCBI Taxonomy" id="53326"/>
    <lineage>
        <taxon>Eukaryota</taxon>
        <taxon>Metazoa</taxon>
        <taxon>Ecdysozoa</taxon>
        <taxon>Nematoda</taxon>
        <taxon>Chromadorea</taxon>
        <taxon>Rhabditida</taxon>
        <taxon>Rhabditina</taxon>
        <taxon>Rhabditomorpha</taxon>
        <taxon>Strongyloidea</taxon>
        <taxon>Ancylostomatidae</taxon>
        <taxon>Ancylostomatinae</taxon>
        <taxon>Ancylostoma</taxon>
    </lineage>
</organism>
<gene>
    <name evidence="2" type="primary">Acey_s0136.g1955</name>
    <name evidence="2" type="ORF">Y032_0136g1955</name>
</gene>
<evidence type="ECO:0000313" key="3">
    <source>
        <dbReference type="Proteomes" id="UP000024635"/>
    </source>
</evidence>
<keyword evidence="3" id="KW-1185">Reference proteome</keyword>
<accession>A0A016T574</accession>
<evidence type="ECO:0000256" key="1">
    <source>
        <dbReference type="SAM" id="MobiDB-lite"/>
    </source>
</evidence>
<evidence type="ECO:0000313" key="2">
    <source>
        <dbReference type="EMBL" id="EYB97837.1"/>
    </source>
</evidence>
<proteinExistence type="predicted"/>
<reference evidence="3" key="1">
    <citation type="journal article" date="2015" name="Nat. Genet.">
        <title>The genome and transcriptome of the zoonotic hookworm Ancylostoma ceylanicum identify infection-specific gene families.</title>
        <authorList>
            <person name="Schwarz E.M."/>
            <person name="Hu Y."/>
            <person name="Antoshechkin I."/>
            <person name="Miller M.M."/>
            <person name="Sternberg P.W."/>
            <person name="Aroian R.V."/>
        </authorList>
    </citation>
    <scope>NUCLEOTIDE SEQUENCE</scope>
    <source>
        <strain evidence="3">HY135</strain>
    </source>
</reference>
<feature type="region of interest" description="Disordered" evidence="1">
    <location>
        <begin position="98"/>
        <end position="121"/>
    </location>
</feature>
<dbReference type="EMBL" id="JARK01001472">
    <property type="protein sequence ID" value="EYB97837.1"/>
    <property type="molecule type" value="Genomic_DNA"/>
</dbReference>
<comment type="caution">
    <text evidence="2">The sequence shown here is derived from an EMBL/GenBank/DDBJ whole genome shotgun (WGS) entry which is preliminary data.</text>
</comment>
<dbReference type="Proteomes" id="UP000024635">
    <property type="component" value="Unassembled WGS sequence"/>
</dbReference>
<protein>
    <submittedName>
        <fullName evidence="2">Uncharacterized protein</fullName>
    </submittedName>
</protein>
<name>A0A016T574_9BILA</name>
<sequence>MKRVFQEKRNTHEVHEQRLRDALRPVLLVESVVLCYKTEKKKPAVGKAQNGRRDALWPHEVRADDVSLFADVGEGGRRGGGGGGGGGGVAWYPWENSAHGNDGGGAHYGHTKVGGPVGDTG</sequence>